<name>A0A8K0CFJ8_IGNLU</name>
<evidence type="ECO:0008006" key="3">
    <source>
        <dbReference type="Google" id="ProtNLM"/>
    </source>
</evidence>
<evidence type="ECO:0000313" key="2">
    <source>
        <dbReference type="Proteomes" id="UP000801492"/>
    </source>
</evidence>
<comment type="caution">
    <text evidence="1">The sequence shown here is derived from an EMBL/GenBank/DDBJ whole genome shotgun (WGS) entry which is preliminary data.</text>
</comment>
<keyword evidence="2" id="KW-1185">Reference proteome</keyword>
<sequence length="519" mass="57415">MPCFLRTGAALLSRFENKFLKNGHTVTEIRRSWAEQLNSSVSGNGLLQGSGSAASSSCVSNPPAFWTGRDFIKTVQLRSNLLPIVEAPYNTGTAAMCRAGCDRKESLSHVLQGCPVTHWPRIRRHDHIVKRLAETPRGKGWLAVIEPNVWDLEGIRKKHDLILKKAQQVIITDVAIHWEGPRPLQLAYDTKLTYYSTPPVSAAIQRRHPQCTISVLPLILGARGTWINTNDSLLSRLSIPKSFSHQLKRDTIKGGVIMYISPSAFIRTTCSAQGEAGIPGHNDNTRACPNCRRELETLLSSPNNHPDPDFSQSADAVVRPKQATYAVKVTAREDKDIGQVQKLLKTSVDPVRAKVSIAAVRSIKSGAVIVEYNIKQDAEKLRTAVEASSKLRGKELEKANPRVILGRIDKDLTKDRLMRVIARNNGDLVEACGGLKGFDSEVTSEARKAILRGRINLEWQSVYARDFVSLQQCDKCYGFGHKSVGCKERHQVCGRCGETGHEFKQGMSLSSAEDRKLVV</sequence>
<dbReference type="InterPro" id="IPR036875">
    <property type="entry name" value="Znf_CCHC_sf"/>
</dbReference>
<dbReference type="OrthoDB" id="6760781at2759"/>
<dbReference type="GO" id="GO:0003676">
    <property type="term" value="F:nucleic acid binding"/>
    <property type="evidence" value="ECO:0007669"/>
    <property type="project" value="InterPro"/>
</dbReference>
<organism evidence="1 2">
    <name type="scientific">Ignelater luminosus</name>
    <name type="common">Cucubano</name>
    <name type="synonym">Pyrophorus luminosus</name>
    <dbReference type="NCBI Taxonomy" id="2038154"/>
    <lineage>
        <taxon>Eukaryota</taxon>
        <taxon>Metazoa</taxon>
        <taxon>Ecdysozoa</taxon>
        <taxon>Arthropoda</taxon>
        <taxon>Hexapoda</taxon>
        <taxon>Insecta</taxon>
        <taxon>Pterygota</taxon>
        <taxon>Neoptera</taxon>
        <taxon>Endopterygota</taxon>
        <taxon>Coleoptera</taxon>
        <taxon>Polyphaga</taxon>
        <taxon>Elateriformia</taxon>
        <taxon>Elateroidea</taxon>
        <taxon>Elateridae</taxon>
        <taxon>Agrypninae</taxon>
        <taxon>Pyrophorini</taxon>
        <taxon>Ignelater</taxon>
    </lineage>
</organism>
<protein>
    <recommendedName>
        <fullName evidence="3">Reverse transcriptase</fullName>
    </recommendedName>
</protein>
<proteinExistence type="predicted"/>
<evidence type="ECO:0000313" key="1">
    <source>
        <dbReference type="EMBL" id="KAF2886400.1"/>
    </source>
</evidence>
<reference evidence="1" key="1">
    <citation type="submission" date="2019-08" db="EMBL/GenBank/DDBJ databases">
        <title>The genome of the North American firefly Photinus pyralis.</title>
        <authorList>
            <consortium name="Photinus pyralis genome working group"/>
            <person name="Fallon T.R."/>
            <person name="Sander Lower S.E."/>
            <person name="Weng J.-K."/>
        </authorList>
    </citation>
    <scope>NUCLEOTIDE SEQUENCE</scope>
    <source>
        <strain evidence="1">TRF0915ILg1</strain>
        <tissue evidence="1">Whole body</tissue>
    </source>
</reference>
<dbReference type="Proteomes" id="UP000801492">
    <property type="component" value="Unassembled WGS sequence"/>
</dbReference>
<dbReference type="GO" id="GO:0008270">
    <property type="term" value="F:zinc ion binding"/>
    <property type="evidence" value="ECO:0007669"/>
    <property type="project" value="InterPro"/>
</dbReference>
<gene>
    <name evidence="1" type="ORF">ILUMI_19773</name>
</gene>
<dbReference type="AlphaFoldDB" id="A0A8K0CFJ8"/>
<dbReference type="SUPFAM" id="SSF57756">
    <property type="entry name" value="Retrovirus zinc finger-like domains"/>
    <property type="match status" value="1"/>
</dbReference>
<dbReference type="EMBL" id="VTPC01087790">
    <property type="protein sequence ID" value="KAF2886400.1"/>
    <property type="molecule type" value="Genomic_DNA"/>
</dbReference>
<accession>A0A8K0CFJ8</accession>